<accession>A0A6L3Y674</accession>
<evidence type="ECO:0000313" key="1">
    <source>
        <dbReference type="EMBL" id="KAB2674872.1"/>
    </source>
</evidence>
<reference evidence="1 2" key="1">
    <citation type="submission" date="2019-09" db="EMBL/GenBank/DDBJ databases">
        <title>Taxonomic organization of the family Brucellaceae based on a phylogenomic approach.</title>
        <authorList>
            <person name="Leclercq S."/>
            <person name="Cloeckaert A."/>
            <person name="Zygmunt M.S."/>
        </authorList>
    </citation>
    <scope>NUCLEOTIDE SEQUENCE [LARGE SCALE GENOMIC DNA]</scope>
    <source>
        <strain evidence="1 2">WS1830</strain>
    </source>
</reference>
<name>A0A6L3Y674_9HYPH</name>
<organism evidence="1 2">
    <name type="scientific">Brucella tritici</name>
    <dbReference type="NCBI Taxonomy" id="94626"/>
    <lineage>
        <taxon>Bacteria</taxon>
        <taxon>Pseudomonadati</taxon>
        <taxon>Pseudomonadota</taxon>
        <taxon>Alphaproteobacteria</taxon>
        <taxon>Hyphomicrobiales</taxon>
        <taxon>Brucellaceae</taxon>
        <taxon>Brucella/Ochrobactrum group</taxon>
        <taxon>Brucella</taxon>
    </lineage>
</organism>
<gene>
    <name evidence="1" type="ORF">F9L08_28220</name>
</gene>
<dbReference type="InterPro" id="IPR036390">
    <property type="entry name" value="WH_DNA-bd_sf"/>
</dbReference>
<protein>
    <submittedName>
        <fullName evidence="1">Uncharacterized protein</fullName>
    </submittedName>
</protein>
<proteinExistence type="predicted"/>
<dbReference type="AlphaFoldDB" id="A0A6L3Y674"/>
<dbReference type="RefSeq" id="WP_151654434.1">
    <property type="nucleotide sequence ID" value="NZ_WBVX01000061.1"/>
</dbReference>
<dbReference type="Proteomes" id="UP000481643">
    <property type="component" value="Unassembled WGS sequence"/>
</dbReference>
<comment type="caution">
    <text evidence="1">The sequence shown here is derived from an EMBL/GenBank/DDBJ whole genome shotgun (WGS) entry which is preliminary data.</text>
</comment>
<evidence type="ECO:0000313" key="2">
    <source>
        <dbReference type="Proteomes" id="UP000481643"/>
    </source>
</evidence>
<dbReference type="SUPFAM" id="SSF46785">
    <property type="entry name" value="Winged helix' DNA-binding domain"/>
    <property type="match status" value="1"/>
</dbReference>
<sequence>MKLTKNQIKALEAIEANRFGISGDFMPATLKQLFALELISREPKAIGWGFRYHITEAGRQALKGGEHG</sequence>
<dbReference type="EMBL" id="WBVX01000061">
    <property type="protein sequence ID" value="KAB2674872.1"/>
    <property type="molecule type" value="Genomic_DNA"/>
</dbReference>